<dbReference type="EMBL" id="JBBXMP010000258">
    <property type="protein sequence ID" value="KAL0058988.1"/>
    <property type="molecule type" value="Genomic_DNA"/>
</dbReference>
<evidence type="ECO:0008006" key="3">
    <source>
        <dbReference type="Google" id="ProtNLM"/>
    </source>
</evidence>
<evidence type="ECO:0000313" key="2">
    <source>
        <dbReference type="Proteomes" id="UP001437256"/>
    </source>
</evidence>
<comment type="caution">
    <text evidence="1">The sequence shown here is derived from an EMBL/GenBank/DDBJ whole genome shotgun (WGS) entry which is preliminary data.</text>
</comment>
<name>A0ABR2ZCE7_9AGAR</name>
<dbReference type="InterPro" id="IPR036388">
    <property type="entry name" value="WH-like_DNA-bd_sf"/>
</dbReference>
<evidence type="ECO:0000313" key="1">
    <source>
        <dbReference type="EMBL" id="KAL0058988.1"/>
    </source>
</evidence>
<protein>
    <recommendedName>
        <fullName evidence="3">Transposase</fullName>
    </recommendedName>
</protein>
<dbReference type="Pfam" id="PF13412">
    <property type="entry name" value="HTH_24"/>
    <property type="match status" value="1"/>
</dbReference>
<dbReference type="Gene3D" id="1.10.10.10">
    <property type="entry name" value="Winged helix-like DNA-binding domain superfamily/Winged helix DNA-binding domain"/>
    <property type="match status" value="1"/>
</dbReference>
<gene>
    <name evidence="1" type="ORF">AAF712_014303</name>
</gene>
<keyword evidence="2" id="KW-1185">Reference proteome</keyword>
<reference evidence="1 2" key="1">
    <citation type="submission" date="2024-05" db="EMBL/GenBank/DDBJ databases">
        <title>A draft genome resource for the thread blight pathogen Marasmius tenuissimus strain MS-2.</title>
        <authorList>
            <person name="Yulfo-Soto G.E."/>
            <person name="Baruah I.K."/>
            <person name="Amoako-Attah I."/>
            <person name="Bukari Y."/>
            <person name="Meinhardt L.W."/>
            <person name="Bailey B.A."/>
            <person name="Cohen S.P."/>
        </authorList>
    </citation>
    <scope>NUCLEOTIDE SEQUENCE [LARGE SCALE GENOMIC DNA]</scope>
    <source>
        <strain evidence="1 2">MS-2</strain>
    </source>
</reference>
<proteinExistence type="predicted"/>
<organism evidence="1 2">
    <name type="scientific">Marasmius tenuissimus</name>
    <dbReference type="NCBI Taxonomy" id="585030"/>
    <lineage>
        <taxon>Eukaryota</taxon>
        <taxon>Fungi</taxon>
        <taxon>Dikarya</taxon>
        <taxon>Basidiomycota</taxon>
        <taxon>Agaricomycotina</taxon>
        <taxon>Agaricomycetes</taxon>
        <taxon>Agaricomycetidae</taxon>
        <taxon>Agaricales</taxon>
        <taxon>Marasmiineae</taxon>
        <taxon>Marasmiaceae</taxon>
        <taxon>Marasmius</taxon>
    </lineage>
</organism>
<accession>A0ABR2ZCE7</accession>
<sequence>MCPLSKAKQKLILELAADPSLSARDIAAKVHCSKTTVTNYINKLLPDKENPCGGRPKKLTPRDEHHILTQIHTGASKDASHMT</sequence>
<dbReference type="Proteomes" id="UP001437256">
    <property type="component" value="Unassembled WGS sequence"/>
</dbReference>